<organism evidence="4 5">
    <name type="scientific">Symbiodinium microadriaticum</name>
    <name type="common">Dinoflagellate</name>
    <name type="synonym">Zooxanthella microadriatica</name>
    <dbReference type="NCBI Taxonomy" id="2951"/>
    <lineage>
        <taxon>Eukaryota</taxon>
        <taxon>Sar</taxon>
        <taxon>Alveolata</taxon>
        <taxon>Dinophyceae</taxon>
        <taxon>Suessiales</taxon>
        <taxon>Symbiodiniaceae</taxon>
        <taxon>Symbiodinium</taxon>
    </lineage>
</organism>
<evidence type="ECO:0000256" key="3">
    <source>
        <dbReference type="SAM" id="SignalP"/>
    </source>
</evidence>
<protein>
    <submittedName>
        <fullName evidence="4">Uncharacterized protein</fullName>
    </submittedName>
</protein>
<evidence type="ECO:0000256" key="1">
    <source>
        <dbReference type="SAM" id="MobiDB-lite"/>
    </source>
</evidence>
<keyword evidence="2" id="KW-0812">Transmembrane</keyword>
<comment type="caution">
    <text evidence="4">The sequence shown here is derived from an EMBL/GenBank/DDBJ whole genome shotgun (WGS) entry which is preliminary data.</text>
</comment>
<sequence>MIRLLAASMAALAVATSETVPVEPPESTSTVLPTDAPQGKVDMLYDTFELLHTIYSELLKEPLSKLGAPVLASVPSAEALLGVEVAKEWRQQGAEWLSSSQAVLEPAASEMLDVCSRYTDLAAEALESALPRQRGMIPRSPGSFLLWASYILAVVYVLVRVAFLAGSLLAYLCCCGCCRRDPEVDEPKRPQRPTWLPPSESFLPPLRPDPNDVDTRPVRQRHIPECCMFTNWFGS</sequence>
<keyword evidence="2" id="KW-1133">Transmembrane helix</keyword>
<reference evidence="4 5" key="1">
    <citation type="submission" date="2016-02" db="EMBL/GenBank/DDBJ databases">
        <title>Genome analysis of coral dinoflagellate symbionts highlights evolutionary adaptations to a symbiotic lifestyle.</title>
        <authorList>
            <person name="Aranda M."/>
            <person name="Li Y."/>
            <person name="Liew Y.J."/>
            <person name="Baumgarten S."/>
            <person name="Simakov O."/>
            <person name="Wilson M."/>
            <person name="Piel J."/>
            <person name="Ashoor H."/>
            <person name="Bougouffa S."/>
            <person name="Bajic V.B."/>
            <person name="Ryu T."/>
            <person name="Ravasi T."/>
            <person name="Bayer T."/>
            <person name="Micklem G."/>
            <person name="Kim H."/>
            <person name="Bhak J."/>
            <person name="Lajeunesse T.C."/>
            <person name="Voolstra C.R."/>
        </authorList>
    </citation>
    <scope>NUCLEOTIDE SEQUENCE [LARGE SCALE GENOMIC DNA]</scope>
    <source>
        <strain evidence="4 5">CCMP2467</strain>
    </source>
</reference>
<feature type="region of interest" description="Disordered" evidence="1">
    <location>
        <begin position="184"/>
        <end position="217"/>
    </location>
</feature>
<feature type="transmembrane region" description="Helical" evidence="2">
    <location>
        <begin position="144"/>
        <end position="172"/>
    </location>
</feature>
<evidence type="ECO:0000313" key="4">
    <source>
        <dbReference type="EMBL" id="OLQ08753.1"/>
    </source>
</evidence>
<gene>
    <name evidence="4" type="ORF">AK812_SmicGene7719</name>
</gene>
<accession>A0A1Q9EMT3</accession>
<evidence type="ECO:0000256" key="2">
    <source>
        <dbReference type="SAM" id="Phobius"/>
    </source>
</evidence>
<keyword evidence="3" id="KW-0732">Signal</keyword>
<dbReference type="Proteomes" id="UP000186817">
    <property type="component" value="Unassembled WGS sequence"/>
</dbReference>
<dbReference type="EMBL" id="LSRX01000111">
    <property type="protein sequence ID" value="OLQ08753.1"/>
    <property type="molecule type" value="Genomic_DNA"/>
</dbReference>
<keyword evidence="5" id="KW-1185">Reference proteome</keyword>
<feature type="chain" id="PRO_5013339667" evidence="3">
    <location>
        <begin position="18"/>
        <end position="235"/>
    </location>
</feature>
<feature type="signal peptide" evidence="3">
    <location>
        <begin position="1"/>
        <end position="17"/>
    </location>
</feature>
<name>A0A1Q9EMT3_SYMMI</name>
<keyword evidence="2" id="KW-0472">Membrane</keyword>
<evidence type="ECO:0000313" key="5">
    <source>
        <dbReference type="Proteomes" id="UP000186817"/>
    </source>
</evidence>
<proteinExistence type="predicted"/>
<dbReference type="AlphaFoldDB" id="A0A1Q9EMT3"/>